<organism evidence="8 9">
    <name type="scientific">Tetraparma gracilis</name>
    <dbReference type="NCBI Taxonomy" id="2962635"/>
    <lineage>
        <taxon>Eukaryota</taxon>
        <taxon>Sar</taxon>
        <taxon>Stramenopiles</taxon>
        <taxon>Ochrophyta</taxon>
        <taxon>Bolidophyceae</taxon>
        <taxon>Parmales</taxon>
        <taxon>Triparmaceae</taxon>
        <taxon>Tetraparma</taxon>
    </lineage>
</organism>
<keyword evidence="9" id="KW-1185">Reference proteome</keyword>
<accession>A0ABQ6MVD7</accession>
<evidence type="ECO:0000256" key="6">
    <source>
        <dbReference type="SAM" id="MobiDB-lite"/>
    </source>
</evidence>
<dbReference type="InterPro" id="IPR050534">
    <property type="entry name" value="Coronavir_polyprotein_1ab"/>
</dbReference>
<dbReference type="Gene3D" id="3.40.50.300">
    <property type="entry name" value="P-loop containing nucleotide triphosphate hydrolases"/>
    <property type="match status" value="3"/>
</dbReference>
<reference evidence="8 9" key="1">
    <citation type="journal article" date="2023" name="Commun. Biol.">
        <title>Genome analysis of Parmales, the sister group of diatoms, reveals the evolutionary specialization of diatoms from phago-mixotrophs to photoautotrophs.</title>
        <authorList>
            <person name="Ban H."/>
            <person name="Sato S."/>
            <person name="Yoshikawa S."/>
            <person name="Yamada K."/>
            <person name="Nakamura Y."/>
            <person name="Ichinomiya M."/>
            <person name="Sato N."/>
            <person name="Blanc-Mathieu R."/>
            <person name="Endo H."/>
            <person name="Kuwata A."/>
            <person name="Ogata H."/>
        </authorList>
    </citation>
    <scope>NUCLEOTIDE SEQUENCE [LARGE SCALE GENOMIC DNA]</scope>
</reference>
<proteinExistence type="predicted"/>
<dbReference type="InterPro" id="IPR027417">
    <property type="entry name" value="P-loop_NTPase"/>
</dbReference>
<keyword evidence="1" id="KW-0547">Nucleotide-binding</keyword>
<sequence>MEDQRAVDPALQKVSNLLSFLSTCTQEDTACSTIFTNNTFSPLANLSADPELGQKYAELLQADIENVLTFYKSSQENLYCRITRPLSIPPFPIPLPLAPLLNANIFSTPFPPLPPLPQNSPRSVSDLYSSFARKHRYWLAREKLRALVAPIYSSLFDLTSSSTSSQDVFFGLGRCRQANIDGFLLNIKVEVVLSKDGAILVSPAAHTGVQVNSKLLGEISAQPNSAGAAASDDDDDGPPRPPSDKRSAIHNIAKDIFPQTIFPAHSPSFRQVLKQIAIKISPNATYKPRSAATATAPANLVIDDSFCLFTRAPPSSVYARDAVAFARTLHKAAIADVPPAVFALTEGPSGPSRVLPPPPPPSSSGNPLAFLSNMFAPAPPAAAGEPEPTNHFPLPSSGAQSQIASLLAKGSGSCPAVVVEGPPGCGKSHSIANIIAHFMALNKRVLVTSRNSSALTVLKQRLPAALHPLVVDCSVSEAGINKLQETVEVLADKIAQSNSASLQESLKLQQSSIDALQAEIEAIDERLLQTSEEEIELGGELAESWEKVVGTNKALYLRLMETKSASQLNSIAAKTETAIRLNDGLLTKKVRIAGGLAVQDQKPLWSQLHELVRKNAGDLGASISLAAHNAQRTIPLLGAQRKSLLVDAETILGGGGVTVNGARAEGEKAWRLVDQWMTLQVLLEELGEELKGEFGVGAGKEDCSAGLGRARLYLEAVLGLKRAGGSGGLMGGTVKRLRKVAQLEQQRANKQGSMFDKKKKLVEAKVLDSLTSAFSPEAASALINVWIMPSHRICTYLRPKLTFDLVIVDEASQSDCVSILPSLMRAKQWLIVGDSRQVSPSESFVSEASLSNLRAGLPETNFFKTEMLPGQSFFELASQAFPTNRVVLNEHYRCAEDIIEWSNGKFYRGKLTPLRIPLPEERLDPSLVDVFLQDGVKVGKVNEKEADWIVDDVWKQVKEGAGGGKGGGRKRTFGIISLIGDEQAKLIKNRLLSKLGAARFFEHDILVGSPPKFQGCERDVVYLSMVASGGQTVAQVQNLHRQRFNVAMSRARDRCVLVRSIAAVDINNPEDVKRSIIDFFAQKGAGGGGGDKGEWVEEEVSKSDDPSSCYIS</sequence>
<feature type="compositionally biased region" description="Basic and acidic residues" evidence="6">
    <location>
        <begin position="1091"/>
        <end position="1105"/>
    </location>
</feature>
<dbReference type="InterPro" id="IPR041679">
    <property type="entry name" value="DNA2/NAM7-like_C"/>
</dbReference>
<dbReference type="Pfam" id="PF13087">
    <property type="entry name" value="AAA_12"/>
    <property type="match status" value="1"/>
</dbReference>
<evidence type="ECO:0000313" key="9">
    <source>
        <dbReference type="Proteomes" id="UP001165060"/>
    </source>
</evidence>
<feature type="coiled-coil region" evidence="5">
    <location>
        <begin position="480"/>
        <end position="533"/>
    </location>
</feature>
<evidence type="ECO:0000256" key="4">
    <source>
        <dbReference type="ARBA" id="ARBA00022840"/>
    </source>
</evidence>
<feature type="region of interest" description="Disordered" evidence="6">
    <location>
        <begin position="379"/>
        <end position="398"/>
    </location>
</feature>
<dbReference type="PANTHER" id="PTHR43788">
    <property type="entry name" value="DNA2/NAM7 HELICASE FAMILY MEMBER"/>
    <property type="match status" value="1"/>
</dbReference>
<evidence type="ECO:0000256" key="2">
    <source>
        <dbReference type="ARBA" id="ARBA00022801"/>
    </source>
</evidence>
<feature type="region of interest" description="Disordered" evidence="6">
    <location>
        <begin position="1083"/>
        <end position="1112"/>
    </location>
</feature>
<feature type="domain" description="DNA2/NAM7 helicase-like C-terminal" evidence="7">
    <location>
        <begin position="871"/>
        <end position="1058"/>
    </location>
</feature>
<protein>
    <recommendedName>
        <fullName evidence="7">DNA2/NAM7 helicase-like C-terminal domain-containing protein</fullName>
    </recommendedName>
</protein>
<dbReference type="InterPro" id="IPR047187">
    <property type="entry name" value="SF1_C_Upf1"/>
</dbReference>
<evidence type="ECO:0000313" key="8">
    <source>
        <dbReference type="EMBL" id="GMI33429.1"/>
    </source>
</evidence>
<gene>
    <name evidence="8" type="ORF">TeGR_g12894</name>
</gene>
<keyword evidence="5" id="KW-0175">Coiled coil</keyword>
<evidence type="ECO:0000256" key="5">
    <source>
        <dbReference type="SAM" id="Coils"/>
    </source>
</evidence>
<evidence type="ECO:0000256" key="1">
    <source>
        <dbReference type="ARBA" id="ARBA00022741"/>
    </source>
</evidence>
<keyword evidence="3" id="KW-0347">Helicase</keyword>
<dbReference type="PANTHER" id="PTHR43788:SF8">
    <property type="entry name" value="DNA-BINDING PROTEIN SMUBP-2"/>
    <property type="match status" value="1"/>
</dbReference>
<keyword evidence="2" id="KW-0378">Hydrolase</keyword>
<feature type="region of interest" description="Disordered" evidence="6">
    <location>
        <begin position="348"/>
        <end position="369"/>
    </location>
</feature>
<evidence type="ECO:0000259" key="7">
    <source>
        <dbReference type="Pfam" id="PF13087"/>
    </source>
</evidence>
<dbReference type="CDD" id="cd18808">
    <property type="entry name" value="SF1_C_Upf1"/>
    <property type="match status" value="1"/>
</dbReference>
<feature type="region of interest" description="Disordered" evidence="6">
    <location>
        <begin position="224"/>
        <end position="246"/>
    </location>
</feature>
<name>A0ABQ6MVD7_9STRA</name>
<dbReference type="EMBL" id="BRYB01001773">
    <property type="protein sequence ID" value="GMI33429.1"/>
    <property type="molecule type" value="Genomic_DNA"/>
</dbReference>
<keyword evidence="4" id="KW-0067">ATP-binding</keyword>
<dbReference type="SUPFAM" id="SSF52540">
    <property type="entry name" value="P-loop containing nucleoside triphosphate hydrolases"/>
    <property type="match status" value="1"/>
</dbReference>
<dbReference type="Proteomes" id="UP001165060">
    <property type="component" value="Unassembled WGS sequence"/>
</dbReference>
<evidence type="ECO:0000256" key="3">
    <source>
        <dbReference type="ARBA" id="ARBA00022806"/>
    </source>
</evidence>
<comment type="caution">
    <text evidence="8">The sequence shown here is derived from an EMBL/GenBank/DDBJ whole genome shotgun (WGS) entry which is preliminary data.</text>
</comment>